<evidence type="ECO:0000313" key="4">
    <source>
        <dbReference type="EMBL" id="MBV6340700.1"/>
    </source>
</evidence>
<dbReference type="SMART" id="SM00448">
    <property type="entry name" value="REC"/>
    <property type="match status" value="1"/>
</dbReference>
<reference evidence="4 5" key="1">
    <citation type="journal article" date="2020" name="J Geophys Res Biogeosci">
        <title>Magnetotaxis as an Adaptation to Enable Bacterial Shuttling of Microbial Sulfur and Sulfur Cycling Across Aquatic Oxic#Anoxic Interfaces.</title>
        <authorList>
            <person name="Li J."/>
            <person name="Liu P."/>
            <person name="Wang J."/>
            <person name="Roberts A.P."/>
            <person name="Pan Y."/>
        </authorList>
    </citation>
    <scope>NUCLEOTIDE SEQUENCE [LARGE SCALE GENOMIC DNA]</scope>
    <source>
        <strain evidence="4 5">MYR-1_YQ</strain>
    </source>
</reference>
<evidence type="ECO:0000259" key="2">
    <source>
        <dbReference type="PROSITE" id="PS50110"/>
    </source>
</evidence>
<evidence type="ECO:0000256" key="1">
    <source>
        <dbReference type="PROSITE-ProRule" id="PRU00169"/>
    </source>
</evidence>
<accession>A0ABS6RVP0</accession>
<feature type="domain" description="CheW-like" evidence="3">
    <location>
        <begin position="19"/>
        <end position="169"/>
    </location>
</feature>
<dbReference type="RefSeq" id="WP_218251315.1">
    <property type="nucleotide sequence ID" value="NZ_JABXWD010000041.1"/>
</dbReference>
<keyword evidence="5" id="KW-1185">Reference proteome</keyword>
<proteinExistence type="predicted"/>
<protein>
    <submittedName>
        <fullName evidence="4">Chemotaxis protein CheV</fullName>
    </submittedName>
</protein>
<name>A0ABS6RVP0_9BACT</name>
<sequence length="320" mass="36476">MDIIEQIKSQILLETGTNEFEILEFYIYEQSSVDTTTQAVYFGMNVAKVMQVIESPNLEQKDYSQNPCFLGTIPLRNLIVPVIDLSEWLGIERVRTDNEIVIITEFSQSVQGFLVSGVTEIHRVVWKDVIPPNEFINRIGSSSIVGMVIKDDHFIQLLDLEHIISDLNPESTEEMWQTSVRAQKNYIALIADDSPTIRLMLKKNLQIANFSTHIVNNGEEALVYLKQIAQKASDEGRDISEFVNIVISDIEMPQLDGFTLTRNIKEDPRLKRLPVILYSSIITDELRHKGESVKADYQVSKPDLNKMAEMAIRLIETTDT</sequence>
<keyword evidence="1" id="KW-0597">Phosphoprotein</keyword>
<dbReference type="PANTHER" id="PTHR47233:SF3">
    <property type="entry name" value="CHEMOTAXIS PROTEIN CHEV"/>
    <property type="match status" value="1"/>
</dbReference>
<dbReference type="PIRSF" id="PIRSF002867">
    <property type="entry name" value="CheV"/>
    <property type="match status" value="1"/>
</dbReference>
<dbReference type="InterPro" id="IPR024181">
    <property type="entry name" value="Chemotax_regulator_CheV"/>
</dbReference>
<dbReference type="InterPro" id="IPR002545">
    <property type="entry name" value="CheW-lke_dom"/>
</dbReference>
<organism evidence="4 5">
    <name type="scientific">Candidatus Magnetobacterium casense</name>
    <dbReference type="NCBI Taxonomy" id="1455061"/>
    <lineage>
        <taxon>Bacteria</taxon>
        <taxon>Pseudomonadati</taxon>
        <taxon>Nitrospirota</taxon>
        <taxon>Thermodesulfovibrionia</taxon>
        <taxon>Thermodesulfovibrionales</taxon>
        <taxon>Candidatus Magnetobacteriaceae</taxon>
        <taxon>Candidatus Magnetobacterium</taxon>
    </lineage>
</organism>
<dbReference type="PANTHER" id="PTHR47233">
    <property type="entry name" value="CHEMOTAXIS PROTEIN CHEV"/>
    <property type="match status" value="1"/>
</dbReference>
<dbReference type="Pfam" id="PF00072">
    <property type="entry name" value="Response_reg"/>
    <property type="match status" value="1"/>
</dbReference>
<evidence type="ECO:0000313" key="5">
    <source>
        <dbReference type="Proteomes" id="UP001196980"/>
    </source>
</evidence>
<gene>
    <name evidence="4" type="ORF">HWQ67_03805</name>
</gene>
<dbReference type="PROSITE" id="PS50110">
    <property type="entry name" value="RESPONSE_REGULATORY"/>
    <property type="match status" value="1"/>
</dbReference>
<dbReference type="Proteomes" id="UP001196980">
    <property type="component" value="Unassembled WGS sequence"/>
</dbReference>
<evidence type="ECO:0000259" key="3">
    <source>
        <dbReference type="PROSITE" id="PS50851"/>
    </source>
</evidence>
<dbReference type="InterPro" id="IPR001789">
    <property type="entry name" value="Sig_transdc_resp-reg_receiver"/>
</dbReference>
<dbReference type="Pfam" id="PF01584">
    <property type="entry name" value="CheW"/>
    <property type="match status" value="1"/>
</dbReference>
<feature type="domain" description="Response regulatory" evidence="2">
    <location>
        <begin position="187"/>
        <end position="316"/>
    </location>
</feature>
<dbReference type="SMART" id="SM00260">
    <property type="entry name" value="CheW"/>
    <property type="match status" value="1"/>
</dbReference>
<feature type="modified residue" description="4-aspartylphosphate" evidence="1">
    <location>
        <position position="249"/>
    </location>
</feature>
<comment type="caution">
    <text evidence="4">The sequence shown here is derived from an EMBL/GenBank/DDBJ whole genome shotgun (WGS) entry which is preliminary data.</text>
</comment>
<dbReference type="EMBL" id="JABXWD010000041">
    <property type="protein sequence ID" value="MBV6340700.1"/>
    <property type="molecule type" value="Genomic_DNA"/>
</dbReference>
<dbReference type="PROSITE" id="PS50851">
    <property type="entry name" value="CHEW"/>
    <property type="match status" value="1"/>
</dbReference>